<keyword evidence="2" id="KW-0547">Nucleotide-binding</keyword>
<dbReference type="EMBL" id="AASE01000020">
    <property type="protein sequence ID" value="EAT58432.1"/>
    <property type="molecule type" value="Genomic_DNA"/>
</dbReference>
<proteinExistence type="predicted"/>
<dbReference type="Gene3D" id="3.40.50.300">
    <property type="entry name" value="P-loop containing nucleotide triphosphate hydrolases"/>
    <property type="match status" value="1"/>
</dbReference>
<dbReference type="InterPro" id="IPR003593">
    <property type="entry name" value="AAA+_ATPase"/>
</dbReference>
<dbReference type="PROSITE" id="PS50893">
    <property type="entry name" value="ABC_TRANSPORTER_2"/>
    <property type="match status" value="1"/>
</dbReference>
<reference evidence="5 6" key="1">
    <citation type="submission" date="2006-07" db="EMBL/GenBank/DDBJ databases">
        <title>Annotation of the draft genome assembly of Chlorobium ferroxidans DSM 13031.</title>
        <authorList>
            <consortium name="US DOE Joint Genome Institute (JGI-ORNL)"/>
            <person name="Larimer F."/>
            <person name="Land M."/>
            <person name="Hauser L."/>
        </authorList>
    </citation>
    <scope>NUCLEOTIDE SEQUENCE [LARGE SCALE GENOMIC DNA]</scope>
    <source>
        <strain evidence="5 6">DSM 13031</strain>
    </source>
</reference>
<dbReference type="InterPro" id="IPR050153">
    <property type="entry name" value="Metal_Ion_Import_ABC"/>
</dbReference>
<evidence type="ECO:0000256" key="3">
    <source>
        <dbReference type="ARBA" id="ARBA00022840"/>
    </source>
</evidence>
<feature type="domain" description="ABC transporter" evidence="4">
    <location>
        <begin position="6"/>
        <end position="246"/>
    </location>
</feature>
<dbReference type="SUPFAM" id="SSF52540">
    <property type="entry name" value="P-loop containing nucleoside triphosphate hydrolases"/>
    <property type="match status" value="1"/>
</dbReference>
<evidence type="ECO:0000256" key="1">
    <source>
        <dbReference type="ARBA" id="ARBA00022448"/>
    </source>
</evidence>
<dbReference type="RefSeq" id="WP_006366967.1">
    <property type="nucleotide sequence ID" value="NZ_AASE01000020.1"/>
</dbReference>
<accession>Q0YQ39</accession>
<name>Q0YQ39_9CHLB</name>
<dbReference type="AlphaFoldDB" id="Q0YQ39"/>
<comment type="caution">
    <text evidence="5">The sequence shown here is derived from an EMBL/GenBank/DDBJ whole genome shotgun (WGS) entry which is preliminary data.</text>
</comment>
<keyword evidence="6" id="KW-1185">Reference proteome</keyword>
<dbReference type="GO" id="GO:0016887">
    <property type="term" value="F:ATP hydrolysis activity"/>
    <property type="evidence" value="ECO:0007669"/>
    <property type="project" value="InterPro"/>
</dbReference>
<protein>
    <submittedName>
        <fullName evidence="5">ABC transporter related</fullName>
    </submittedName>
</protein>
<evidence type="ECO:0000259" key="4">
    <source>
        <dbReference type="PROSITE" id="PS50893"/>
    </source>
</evidence>
<sequence>MKEKIIDIHNITAYSGSTKVFSDLSLKIETGCNTVILGPNGSGKSTLLKLLSCELHPVYNPDSHLRIFGRDRWNVMELRRRLGIVSDDLQRDYLPGAHGINVMLSGFYASIDTWQYQEFSNEEREKAESVMAELGIAALKERPFCAMSTGQQRRFLLGRALVHDPDALLFDEPTAGLDIAASLHYLETVRKLMGSDKTVVLVTHHLHEIPPEIERVVLMKGGRIVGDGKKSDMLTSEALSGVFDYPLQVVAVNGYFQLLPAS</sequence>
<dbReference type="Pfam" id="PF00005">
    <property type="entry name" value="ABC_tran"/>
    <property type="match status" value="1"/>
</dbReference>
<dbReference type="InterPro" id="IPR003439">
    <property type="entry name" value="ABC_transporter-like_ATP-bd"/>
</dbReference>
<evidence type="ECO:0000256" key="2">
    <source>
        <dbReference type="ARBA" id="ARBA00022741"/>
    </source>
</evidence>
<evidence type="ECO:0000313" key="5">
    <source>
        <dbReference type="EMBL" id="EAT58432.1"/>
    </source>
</evidence>
<evidence type="ECO:0000313" key="6">
    <source>
        <dbReference type="Proteomes" id="UP000004162"/>
    </source>
</evidence>
<keyword evidence="3" id="KW-0067">ATP-binding</keyword>
<dbReference type="GO" id="GO:0005524">
    <property type="term" value="F:ATP binding"/>
    <property type="evidence" value="ECO:0007669"/>
    <property type="project" value="UniProtKB-KW"/>
</dbReference>
<organism evidence="5 6">
    <name type="scientific">Chlorobium ferrooxidans DSM 13031</name>
    <dbReference type="NCBI Taxonomy" id="377431"/>
    <lineage>
        <taxon>Bacteria</taxon>
        <taxon>Pseudomonadati</taxon>
        <taxon>Chlorobiota</taxon>
        <taxon>Chlorobiia</taxon>
        <taxon>Chlorobiales</taxon>
        <taxon>Chlorobiaceae</taxon>
        <taxon>Chlorobium/Pelodictyon group</taxon>
        <taxon>Chlorobium</taxon>
    </lineage>
</organism>
<dbReference type="Proteomes" id="UP000004162">
    <property type="component" value="Unassembled WGS sequence"/>
</dbReference>
<reference evidence="5 6" key="2">
    <citation type="submission" date="2006-07" db="EMBL/GenBank/DDBJ databases">
        <title>Sequencing of the draft genome and assembly of Chlorobium ferroxidans DSM 13031.</title>
        <authorList>
            <consortium name="US DOE Joint Genome Institute (JGI-PGF)"/>
            <person name="Copeland A."/>
            <person name="Lucas S."/>
            <person name="Lapidus A."/>
            <person name="Barry K."/>
            <person name="Glavina del Rio T."/>
            <person name="Dalin E."/>
            <person name="Tice H."/>
            <person name="Bruce D."/>
            <person name="Pitluck S."/>
            <person name="Richardson P."/>
        </authorList>
    </citation>
    <scope>NUCLEOTIDE SEQUENCE [LARGE SCALE GENOMIC DNA]</scope>
    <source>
        <strain evidence="5 6">DSM 13031</strain>
    </source>
</reference>
<gene>
    <name evidence="5" type="ORF">CferDRAFT_0371</name>
</gene>
<keyword evidence="1" id="KW-0813">Transport</keyword>
<dbReference type="InterPro" id="IPR027417">
    <property type="entry name" value="P-loop_NTPase"/>
</dbReference>
<dbReference type="PANTHER" id="PTHR42734">
    <property type="entry name" value="METAL TRANSPORT SYSTEM ATP-BINDING PROTEIN TM_0124-RELATED"/>
    <property type="match status" value="1"/>
</dbReference>
<dbReference type="SMART" id="SM00382">
    <property type="entry name" value="AAA"/>
    <property type="match status" value="1"/>
</dbReference>